<evidence type="ECO:0000256" key="1">
    <source>
        <dbReference type="SAM" id="MobiDB-lite"/>
    </source>
</evidence>
<reference evidence="2 3" key="1">
    <citation type="journal article" date="2013" name="PLoS ONE">
        <title>Predicting the Proteins of Angomonas deanei, Strigomonas culicis and Their Respective Endosymbionts Reveals New Aspects of the Trypanosomatidae Family.</title>
        <authorList>
            <person name="Motta M.C."/>
            <person name="Martins A.C."/>
            <person name="de Souza S.S."/>
            <person name="Catta-Preta C.M."/>
            <person name="Silva R."/>
            <person name="Klein C.C."/>
            <person name="de Almeida L.G."/>
            <person name="de Lima Cunha O."/>
            <person name="Ciapina L.P."/>
            <person name="Brocchi M."/>
            <person name="Colabardini A.C."/>
            <person name="de Araujo Lima B."/>
            <person name="Machado C.R."/>
            <person name="de Almeida Soares C.M."/>
            <person name="Probst C.M."/>
            <person name="de Menezes C.B."/>
            <person name="Thompson C.E."/>
            <person name="Bartholomeu D.C."/>
            <person name="Gradia D.F."/>
            <person name="Pavoni D.P."/>
            <person name="Grisard E.C."/>
            <person name="Fantinatti-Garboggini F."/>
            <person name="Marchini F.K."/>
            <person name="Rodrigues-Luiz G.F."/>
            <person name="Wagner G."/>
            <person name="Goldman G.H."/>
            <person name="Fietto J.L."/>
            <person name="Elias M.C."/>
            <person name="Goldman M.H."/>
            <person name="Sagot M.F."/>
            <person name="Pereira M."/>
            <person name="Stoco P.H."/>
            <person name="de Mendonca-Neto R.P."/>
            <person name="Teixeira S.M."/>
            <person name="Maciel T.E."/>
            <person name="de Oliveira Mendes T.A."/>
            <person name="Urmenyi T.P."/>
            <person name="de Souza W."/>
            <person name="Schenkman S."/>
            <person name="de Vasconcelos A.T."/>
        </authorList>
    </citation>
    <scope>NUCLEOTIDE SEQUENCE [LARGE SCALE GENOMIC DNA]</scope>
</reference>
<protein>
    <submittedName>
        <fullName evidence="2">Uncharacterized protein</fullName>
    </submittedName>
</protein>
<evidence type="ECO:0000313" key="2">
    <source>
        <dbReference type="EMBL" id="EPY16493.1"/>
    </source>
</evidence>
<gene>
    <name evidence="2" type="ORF">STCU_11207</name>
</gene>
<comment type="caution">
    <text evidence="2">The sequence shown here is derived from an EMBL/GenBank/DDBJ whole genome shotgun (WGS) entry which is preliminary data.</text>
</comment>
<feature type="compositionally biased region" description="Low complexity" evidence="1">
    <location>
        <begin position="22"/>
        <end position="32"/>
    </location>
</feature>
<feature type="compositionally biased region" description="Basic residues" evidence="1">
    <location>
        <begin position="1"/>
        <end position="21"/>
    </location>
</feature>
<sequence>MRSNASKRKRAPPTRKKKRAPARTTKPPTASPDALLPLFPCVSDVSSECGSSGAREPNGGLTRPGKGKGRQAACAPRGGKAKPLPNSAQDIVTTGAFWRTPAPAPRRRGSACSTSLGASFHSCVTWASAGRSSEELAGWDADAEADEEELDAEDEDVEAEADEEELDTEEGEKDAEAEALDGDADAEDDVEEGGRRGGRWRSSRPGGRCRRRRHRC</sequence>
<feature type="region of interest" description="Disordered" evidence="1">
    <location>
        <begin position="1"/>
        <end position="88"/>
    </location>
</feature>
<feature type="region of interest" description="Disordered" evidence="1">
    <location>
        <begin position="131"/>
        <end position="216"/>
    </location>
</feature>
<feature type="compositionally biased region" description="Acidic residues" evidence="1">
    <location>
        <begin position="141"/>
        <end position="191"/>
    </location>
</feature>
<dbReference type="EMBL" id="ATMH01011098">
    <property type="protein sequence ID" value="EPY16493.1"/>
    <property type="molecule type" value="Genomic_DNA"/>
</dbReference>
<keyword evidence="3" id="KW-1185">Reference proteome</keyword>
<dbReference type="Proteomes" id="UP000015354">
    <property type="component" value="Unassembled WGS sequence"/>
</dbReference>
<proteinExistence type="predicted"/>
<evidence type="ECO:0000313" key="3">
    <source>
        <dbReference type="Proteomes" id="UP000015354"/>
    </source>
</evidence>
<organism evidence="2 3">
    <name type="scientific">Strigomonas culicis</name>
    <dbReference type="NCBI Taxonomy" id="28005"/>
    <lineage>
        <taxon>Eukaryota</taxon>
        <taxon>Discoba</taxon>
        <taxon>Euglenozoa</taxon>
        <taxon>Kinetoplastea</taxon>
        <taxon>Metakinetoplastina</taxon>
        <taxon>Trypanosomatida</taxon>
        <taxon>Trypanosomatidae</taxon>
        <taxon>Strigomonadinae</taxon>
        <taxon>Strigomonas</taxon>
    </lineage>
</organism>
<accession>S9TJF4</accession>
<name>S9TJF4_9TRYP</name>
<feature type="compositionally biased region" description="Basic residues" evidence="1">
    <location>
        <begin position="196"/>
        <end position="216"/>
    </location>
</feature>
<dbReference type="AlphaFoldDB" id="S9TJF4"/>